<reference evidence="1" key="1">
    <citation type="submission" date="2018-12" db="EMBL/GenBank/DDBJ databases">
        <authorList>
            <person name="Will S."/>
            <person name="Neumann-Schaal M."/>
            <person name="Henke P."/>
        </authorList>
    </citation>
    <scope>NUCLEOTIDE SEQUENCE</scope>
    <source>
        <strain evidence="1">PCC 7102</strain>
    </source>
</reference>
<protein>
    <submittedName>
        <fullName evidence="1">Uncharacterized protein</fullName>
    </submittedName>
</protein>
<dbReference type="AlphaFoldDB" id="A0A433V997"/>
<dbReference type="RefSeq" id="WP_127083887.1">
    <property type="nucleotide sequence ID" value="NZ_RSCL01000015.1"/>
</dbReference>
<reference evidence="1" key="2">
    <citation type="journal article" date="2019" name="Genome Biol. Evol.">
        <title>Day and night: Metabolic profiles and evolutionary relationships of six axenic non-marine cyanobacteria.</title>
        <authorList>
            <person name="Will S.E."/>
            <person name="Henke P."/>
            <person name="Boedeker C."/>
            <person name="Huang S."/>
            <person name="Brinkmann H."/>
            <person name="Rohde M."/>
            <person name="Jarek M."/>
            <person name="Friedl T."/>
            <person name="Seufert S."/>
            <person name="Schumacher M."/>
            <person name="Overmann J."/>
            <person name="Neumann-Schaal M."/>
            <person name="Petersen J."/>
        </authorList>
    </citation>
    <scope>NUCLEOTIDE SEQUENCE [LARGE SCALE GENOMIC DNA]</scope>
    <source>
        <strain evidence="1">PCC 7102</strain>
    </source>
</reference>
<keyword evidence="2" id="KW-1185">Reference proteome</keyword>
<dbReference type="Proteomes" id="UP000271624">
    <property type="component" value="Unassembled WGS sequence"/>
</dbReference>
<name>A0A433V997_9CYAN</name>
<gene>
    <name evidence="1" type="ORF">DSM106972_056120</name>
</gene>
<comment type="caution">
    <text evidence="1">The sequence shown here is derived from an EMBL/GenBank/DDBJ whole genome shotgun (WGS) entry which is preliminary data.</text>
</comment>
<sequence>MNIEFSLCPIGRIYIPRPGNLPSELEDLLKLVDVMHRHRNVTWFRTKDYSVYRRLSEWYPHPRYSFTSQIYFHGISTSDNRF</sequence>
<dbReference type="EMBL" id="RSCL01000015">
    <property type="protein sequence ID" value="RUT02692.1"/>
    <property type="molecule type" value="Genomic_DNA"/>
</dbReference>
<proteinExistence type="predicted"/>
<evidence type="ECO:0000313" key="1">
    <source>
        <dbReference type="EMBL" id="RUT02692.1"/>
    </source>
</evidence>
<accession>A0A433V997</accession>
<organism evidence="1 2">
    <name type="scientific">Dulcicalothrix desertica PCC 7102</name>
    <dbReference type="NCBI Taxonomy" id="232991"/>
    <lineage>
        <taxon>Bacteria</taxon>
        <taxon>Bacillati</taxon>
        <taxon>Cyanobacteriota</taxon>
        <taxon>Cyanophyceae</taxon>
        <taxon>Nostocales</taxon>
        <taxon>Calotrichaceae</taxon>
        <taxon>Dulcicalothrix</taxon>
    </lineage>
</organism>
<evidence type="ECO:0000313" key="2">
    <source>
        <dbReference type="Proteomes" id="UP000271624"/>
    </source>
</evidence>